<evidence type="ECO:0000313" key="3">
    <source>
        <dbReference type="Proteomes" id="UP000033710"/>
    </source>
</evidence>
<proteinExistence type="predicted"/>
<dbReference type="VEuPathDB" id="FungiDB:SPSK_09264"/>
<feature type="region of interest" description="Disordered" evidence="1">
    <location>
        <begin position="80"/>
        <end position="110"/>
    </location>
</feature>
<dbReference type="AlphaFoldDB" id="A0A0F2M8M6"/>
<dbReference type="RefSeq" id="XP_016588658.1">
    <property type="nucleotide sequence ID" value="XM_016735840.1"/>
</dbReference>
<organism evidence="2 3">
    <name type="scientific">Sporothrix schenckii 1099-18</name>
    <dbReference type="NCBI Taxonomy" id="1397361"/>
    <lineage>
        <taxon>Eukaryota</taxon>
        <taxon>Fungi</taxon>
        <taxon>Dikarya</taxon>
        <taxon>Ascomycota</taxon>
        <taxon>Pezizomycotina</taxon>
        <taxon>Sordariomycetes</taxon>
        <taxon>Sordariomycetidae</taxon>
        <taxon>Ophiostomatales</taxon>
        <taxon>Ophiostomataceae</taxon>
        <taxon>Sporothrix</taxon>
    </lineage>
</organism>
<accession>A0A0F2M8M6</accession>
<feature type="compositionally biased region" description="Low complexity" evidence="1">
    <location>
        <begin position="135"/>
        <end position="152"/>
    </location>
</feature>
<reference evidence="2 3" key="1">
    <citation type="journal article" date="2014" name="BMC Genomics">
        <title>Comparative genomics of the major fungal agents of human and animal Sporotrichosis: Sporothrix schenckii and Sporothrix brasiliensis.</title>
        <authorList>
            <person name="Teixeira M.M."/>
            <person name="de Almeida L.G."/>
            <person name="Kubitschek-Barreira P."/>
            <person name="Alves F.L."/>
            <person name="Kioshima E.S."/>
            <person name="Abadio A.K."/>
            <person name="Fernandes L."/>
            <person name="Derengowski L.S."/>
            <person name="Ferreira K.S."/>
            <person name="Souza R.C."/>
            <person name="Ruiz J.C."/>
            <person name="de Andrade N.C."/>
            <person name="Paes H.C."/>
            <person name="Nicola A.M."/>
            <person name="Albuquerque P."/>
            <person name="Gerber A.L."/>
            <person name="Martins V.P."/>
            <person name="Peconick L.D."/>
            <person name="Neto A.V."/>
            <person name="Chaucanez C.B."/>
            <person name="Silva P.A."/>
            <person name="Cunha O.L."/>
            <person name="de Oliveira F.F."/>
            <person name="dos Santos T.C."/>
            <person name="Barros A.L."/>
            <person name="Soares M.A."/>
            <person name="de Oliveira L.M."/>
            <person name="Marini M.M."/>
            <person name="Villalobos-Duno H."/>
            <person name="Cunha M.M."/>
            <person name="de Hoog S."/>
            <person name="da Silveira J.F."/>
            <person name="Henrissat B."/>
            <person name="Nino-Vega G.A."/>
            <person name="Cisalpino P.S."/>
            <person name="Mora-Montes H.M."/>
            <person name="Almeida S.R."/>
            <person name="Stajich J.E."/>
            <person name="Lopes-Bezerra L.M."/>
            <person name="Vasconcelos A.T."/>
            <person name="Felipe M.S."/>
        </authorList>
    </citation>
    <scope>NUCLEOTIDE SEQUENCE [LARGE SCALE GENOMIC DNA]</scope>
    <source>
        <strain evidence="2 3">1099-18</strain>
    </source>
</reference>
<comment type="caution">
    <text evidence="2">The sequence shown here is derived from an EMBL/GenBank/DDBJ whole genome shotgun (WGS) entry which is preliminary data.</text>
</comment>
<name>A0A0F2M8M6_SPOSC</name>
<sequence>MGFRSTLCELGRRLLAARFNPQTIVEQGHGDYRYRSGHTQARPYTHSSSHAHVYACQVCAAQQATRMSEKLVCNSHRMHQLTSRPLPPLPTSRPLPPLPGIPQSPVPSTLYRKRRYHSSVQLRDSYESFDTSNGTVSQSNDTSSSATSSTSGSLSVQVSPMCAHYHSLGRLVLGLQTALQHVRYAISGPLALRLYDPLRCIDVGDSLDGADSVCQPSIVCPLATRDVLPSWAAVSQNAFRFDRRRPQSLQLQVDGQFVTVNIEWVNDHEFDSGEDSFYQIDRTEGSCCFRNEESTCDGPYETLGLPETAPPVLSLASLLQHTAQAYTRSGAVYEASEDSMEHKVLGRQVNTCLRLLGSGTTLGRQFLMPHEVPAVYDPAFSSMYYAEFGAEGVQRLHAVCAAIPPVGASQTCARSTPTSAKHSIARKPLPSTSRHKLSTAGASERTADHRGP</sequence>
<reference evidence="2 3" key="2">
    <citation type="journal article" date="2015" name="Eukaryot. Cell">
        <title>Asexual propagation of a virulent clone complex in a human and feline outbreak of sporotrichosis.</title>
        <authorList>
            <person name="Teixeira Mde M."/>
            <person name="Rodrigues A.M."/>
            <person name="Tsui C.K."/>
            <person name="de Almeida L.G."/>
            <person name="Van Diepeningen A.D."/>
            <person name="van den Ende B.G."/>
            <person name="Fernandes G.F."/>
            <person name="Kano R."/>
            <person name="Hamelin R.C."/>
            <person name="Lopes-Bezerra L.M."/>
            <person name="Vasconcelos A.T."/>
            <person name="de Hoog S."/>
            <person name="de Camargo Z.P."/>
            <person name="Felipe M.S."/>
        </authorList>
    </citation>
    <scope>NUCLEOTIDE SEQUENCE [LARGE SCALE GENOMIC DNA]</scope>
    <source>
        <strain evidence="2 3">1099-18</strain>
    </source>
</reference>
<feature type="compositionally biased region" description="Pro residues" evidence="1">
    <location>
        <begin position="85"/>
        <end position="105"/>
    </location>
</feature>
<dbReference type="EMBL" id="AXCR01000007">
    <property type="protein sequence ID" value="KJR85982.1"/>
    <property type="molecule type" value="Genomic_DNA"/>
</dbReference>
<evidence type="ECO:0000256" key="1">
    <source>
        <dbReference type="SAM" id="MobiDB-lite"/>
    </source>
</evidence>
<dbReference type="KEGG" id="ssck:SPSK_09264"/>
<feature type="compositionally biased region" description="Polar residues" evidence="1">
    <location>
        <begin position="411"/>
        <end position="421"/>
    </location>
</feature>
<dbReference type="Proteomes" id="UP000033710">
    <property type="component" value="Unassembled WGS sequence"/>
</dbReference>
<feature type="compositionally biased region" description="Polar residues" evidence="1">
    <location>
        <begin position="122"/>
        <end position="134"/>
    </location>
</feature>
<protein>
    <submittedName>
        <fullName evidence="2">Uncharacterized protein</fullName>
    </submittedName>
</protein>
<feature type="region of interest" description="Disordered" evidence="1">
    <location>
        <begin position="411"/>
        <end position="452"/>
    </location>
</feature>
<gene>
    <name evidence="2" type="ORF">SPSK_09264</name>
</gene>
<dbReference type="GeneID" id="27671117"/>
<evidence type="ECO:0000313" key="2">
    <source>
        <dbReference type="EMBL" id="KJR85982.1"/>
    </source>
</evidence>
<feature type="region of interest" description="Disordered" evidence="1">
    <location>
        <begin position="122"/>
        <end position="152"/>
    </location>
</feature>